<dbReference type="Proteomes" id="UP001482620">
    <property type="component" value="Unassembled WGS sequence"/>
</dbReference>
<comment type="caution">
    <text evidence="2">The sequence shown here is derived from an EMBL/GenBank/DDBJ whole genome shotgun (WGS) entry which is preliminary data.</text>
</comment>
<feature type="region of interest" description="Disordered" evidence="1">
    <location>
        <begin position="209"/>
        <end position="257"/>
    </location>
</feature>
<feature type="compositionally biased region" description="Pro residues" evidence="1">
    <location>
        <begin position="217"/>
        <end position="227"/>
    </location>
</feature>
<protein>
    <submittedName>
        <fullName evidence="2">Uncharacterized protein</fullName>
    </submittedName>
</protein>
<sequence>MTTLASQDVCRPPLLLQRPPVSFSKKLVSLPFLSSFPQHNQRTVVQSASCLQTAKTQPISASSARRRRHRKSDILISFFPEGQLEASALTSVFPEGSASASAPASTEGQPDASVPALAYPEGFADVSVSASMDQQLITLFQTPVSTVVGQPSPSPSSSSAPASAEGQPDISASASASTEGSAGTSALVSAVGWLQLLSPLRIILTSHQPPLLSPDQPSSPLPFPEKPSSPLSSFADQPPPSSSPSSSTPPSQHKRHR</sequence>
<name>A0ABV0UA67_9TELE</name>
<keyword evidence="3" id="KW-1185">Reference proteome</keyword>
<gene>
    <name evidence="2" type="ORF">ILYODFUR_022395</name>
</gene>
<accession>A0ABV0UA67</accession>
<evidence type="ECO:0000313" key="2">
    <source>
        <dbReference type="EMBL" id="MEQ2241146.1"/>
    </source>
</evidence>
<proteinExistence type="predicted"/>
<organism evidence="2 3">
    <name type="scientific">Ilyodon furcidens</name>
    <name type="common">goldbreast splitfin</name>
    <dbReference type="NCBI Taxonomy" id="33524"/>
    <lineage>
        <taxon>Eukaryota</taxon>
        <taxon>Metazoa</taxon>
        <taxon>Chordata</taxon>
        <taxon>Craniata</taxon>
        <taxon>Vertebrata</taxon>
        <taxon>Euteleostomi</taxon>
        <taxon>Actinopterygii</taxon>
        <taxon>Neopterygii</taxon>
        <taxon>Teleostei</taxon>
        <taxon>Neoteleostei</taxon>
        <taxon>Acanthomorphata</taxon>
        <taxon>Ovalentaria</taxon>
        <taxon>Atherinomorphae</taxon>
        <taxon>Cyprinodontiformes</taxon>
        <taxon>Goodeidae</taxon>
        <taxon>Ilyodon</taxon>
    </lineage>
</organism>
<reference evidence="2 3" key="1">
    <citation type="submission" date="2021-06" db="EMBL/GenBank/DDBJ databases">
        <authorList>
            <person name="Palmer J.M."/>
        </authorList>
    </citation>
    <scope>NUCLEOTIDE SEQUENCE [LARGE SCALE GENOMIC DNA]</scope>
    <source>
        <strain evidence="3">if_2019</strain>
        <tissue evidence="2">Muscle</tissue>
    </source>
</reference>
<dbReference type="EMBL" id="JAHRIQ010060393">
    <property type="protein sequence ID" value="MEQ2241146.1"/>
    <property type="molecule type" value="Genomic_DNA"/>
</dbReference>
<evidence type="ECO:0000256" key="1">
    <source>
        <dbReference type="SAM" id="MobiDB-lite"/>
    </source>
</evidence>
<evidence type="ECO:0000313" key="3">
    <source>
        <dbReference type="Proteomes" id="UP001482620"/>
    </source>
</evidence>
<feature type="compositionally biased region" description="Low complexity" evidence="1">
    <location>
        <begin position="155"/>
        <end position="164"/>
    </location>
</feature>
<feature type="region of interest" description="Disordered" evidence="1">
    <location>
        <begin position="147"/>
        <end position="177"/>
    </location>
</feature>